<evidence type="ECO:0000259" key="5">
    <source>
        <dbReference type="PROSITE" id="PS01124"/>
    </source>
</evidence>
<comment type="caution">
    <text evidence="6">The sequence shown here is derived from an EMBL/GenBank/DDBJ whole genome shotgun (WGS) entry which is preliminary data.</text>
</comment>
<keyword evidence="1" id="KW-0805">Transcription regulation</keyword>
<organism evidence="6 7">
    <name type="scientific">Rugosimonospora acidiphila</name>
    <dbReference type="NCBI Taxonomy" id="556531"/>
    <lineage>
        <taxon>Bacteria</taxon>
        <taxon>Bacillati</taxon>
        <taxon>Actinomycetota</taxon>
        <taxon>Actinomycetes</taxon>
        <taxon>Micromonosporales</taxon>
        <taxon>Micromonosporaceae</taxon>
        <taxon>Rugosimonospora</taxon>
    </lineage>
</organism>
<evidence type="ECO:0000256" key="3">
    <source>
        <dbReference type="ARBA" id="ARBA00023163"/>
    </source>
</evidence>
<keyword evidence="2" id="KW-0238">DNA-binding</keyword>
<dbReference type="Pfam" id="PF12833">
    <property type="entry name" value="HTH_18"/>
    <property type="match status" value="1"/>
</dbReference>
<name>A0ABP9SE64_9ACTN</name>
<feature type="domain" description="HTH araC/xylS-type" evidence="5">
    <location>
        <begin position="223"/>
        <end position="325"/>
    </location>
</feature>
<reference evidence="7" key="1">
    <citation type="journal article" date="2019" name="Int. J. Syst. Evol. Microbiol.">
        <title>The Global Catalogue of Microorganisms (GCM) 10K type strain sequencing project: providing services to taxonomists for standard genome sequencing and annotation.</title>
        <authorList>
            <consortium name="The Broad Institute Genomics Platform"/>
            <consortium name="The Broad Institute Genome Sequencing Center for Infectious Disease"/>
            <person name="Wu L."/>
            <person name="Ma J."/>
        </authorList>
    </citation>
    <scope>NUCLEOTIDE SEQUENCE [LARGE SCALE GENOMIC DNA]</scope>
    <source>
        <strain evidence="7">JCM 18304</strain>
    </source>
</reference>
<dbReference type="InterPro" id="IPR050204">
    <property type="entry name" value="AraC_XylS_family_regulators"/>
</dbReference>
<accession>A0ABP9SE64</accession>
<dbReference type="SMART" id="SM00342">
    <property type="entry name" value="HTH_ARAC"/>
    <property type="match status" value="1"/>
</dbReference>
<dbReference type="Pfam" id="PF14525">
    <property type="entry name" value="AraC_binding_2"/>
    <property type="match status" value="1"/>
</dbReference>
<sequence length="344" mass="38756">MAELPLDRHVVLRSSDLDETKGCVARELATSRLEFASNDRHLDARIHAVRLPWVTPMYIAYGGDITTVSDDDRPFFFVQVPVSGRVDIRTDRQEFASTATHPSVGSPTGLFTMRWRSDSAAMVFRIDRIALESELVDLTDIPVGEPLRFEIRMDVASRRIASWVNVAMFFASELNEPEGIVHNPLIAAEMERIIMRGLLLSQPHTYTANLAEGLPQEAPYHVSAAIAIMEHVPERPLTVGSLARRVGVSTRLLQESFREYLGVSPMQYLRHLRLRRVREDLVAAQQRDGVTVAALAHRWGFTHLGRFAQDYRSRYGESPSQTLRAQPGEPEPAPEPDDHDRRGS</sequence>
<dbReference type="InterPro" id="IPR018060">
    <property type="entry name" value="HTH_AraC"/>
</dbReference>
<evidence type="ECO:0000256" key="1">
    <source>
        <dbReference type="ARBA" id="ARBA00023015"/>
    </source>
</evidence>
<evidence type="ECO:0000313" key="6">
    <source>
        <dbReference type="EMBL" id="GAA5193699.1"/>
    </source>
</evidence>
<dbReference type="InterPro" id="IPR009057">
    <property type="entry name" value="Homeodomain-like_sf"/>
</dbReference>
<keyword evidence="7" id="KW-1185">Reference proteome</keyword>
<keyword evidence="3" id="KW-0804">Transcription</keyword>
<feature type="region of interest" description="Disordered" evidence="4">
    <location>
        <begin position="313"/>
        <end position="344"/>
    </location>
</feature>
<dbReference type="InterPro" id="IPR035418">
    <property type="entry name" value="AraC-bd_2"/>
</dbReference>
<dbReference type="PROSITE" id="PS01124">
    <property type="entry name" value="HTH_ARAC_FAMILY_2"/>
    <property type="match status" value="1"/>
</dbReference>
<evidence type="ECO:0000256" key="2">
    <source>
        <dbReference type="ARBA" id="ARBA00023125"/>
    </source>
</evidence>
<dbReference type="Gene3D" id="1.10.10.60">
    <property type="entry name" value="Homeodomain-like"/>
    <property type="match status" value="1"/>
</dbReference>
<proteinExistence type="predicted"/>
<dbReference type="Proteomes" id="UP001501570">
    <property type="component" value="Unassembled WGS sequence"/>
</dbReference>
<evidence type="ECO:0000256" key="4">
    <source>
        <dbReference type="SAM" id="MobiDB-lite"/>
    </source>
</evidence>
<protein>
    <submittedName>
        <fullName evidence="6">AraC family transcriptional regulator</fullName>
    </submittedName>
</protein>
<dbReference type="PANTHER" id="PTHR46796:SF12">
    <property type="entry name" value="HTH-TYPE DNA-BINDING TRANSCRIPTIONAL ACTIVATOR EUTR"/>
    <property type="match status" value="1"/>
</dbReference>
<dbReference type="PANTHER" id="PTHR46796">
    <property type="entry name" value="HTH-TYPE TRANSCRIPTIONAL ACTIVATOR RHAS-RELATED"/>
    <property type="match status" value="1"/>
</dbReference>
<evidence type="ECO:0000313" key="7">
    <source>
        <dbReference type="Proteomes" id="UP001501570"/>
    </source>
</evidence>
<dbReference type="EMBL" id="BAABJQ010000019">
    <property type="protein sequence ID" value="GAA5193699.1"/>
    <property type="molecule type" value="Genomic_DNA"/>
</dbReference>
<dbReference type="SUPFAM" id="SSF46689">
    <property type="entry name" value="Homeodomain-like"/>
    <property type="match status" value="1"/>
</dbReference>
<gene>
    <name evidence="6" type="ORF">GCM10023322_56300</name>
</gene>